<comment type="caution">
    <text evidence="2">The sequence shown here is derived from an EMBL/GenBank/DDBJ whole genome shotgun (WGS) entry which is preliminary data.</text>
</comment>
<evidence type="ECO:0000313" key="2">
    <source>
        <dbReference type="EMBL" id="MBA5761074.1"/>
    </source>
</evidence>
<dbReference type="Proteomes" id="UP000571701">
    <property type="component" value="Unassembled WGS sequence"/>
</dbReference>
<evidence type="ECO:0000313" key="3">
    <source>
        <dbReference type="Proteomes" id="UP000571701"/>
    </source>
</evidence>
<gene>
    <name evidence="2" type="ORF">H2O73_01865</name>
</gene>
<name>A0A7W2FN56_9VIBR</name>
<dbReference type="GO" id="GO:0003824">
    <property type="term" value="F:catalytic activity"/>
    <property type="evidence" value="ECO:0007669"/>
    <property type="project" value="InterPro"/>
</dbReference>
<protein>
    <recommendedName>
        <fullName evidence="1">PLD phosphodiesterase domain-containing protein</fullName>
    </recommendedName>
</protein>
<dbReference type="GO" id="GO:0006793">
    <property type="term" value="P:phosphorus metabolic process"/>
    <property type="evidence" value="ECO:0007669"/>
    <property type="project" value="UniProtKB-ARBA"/>
</dbReference>
<dbReference type="AlphaFoldDB" id="A0A7W2FN56"/>
<organism evidence="2 3">
    <name type="scientific">Vibrio marinisediminis</name>
    <dbReference type="NCBI Taxonomy" id="2758441"/>
    <lineage>
        <taxon>Bacteria</taxon>
        <taxon>Pseudomonadati</taxon>
        <taxon>Pseudomonadota</taxon>
        <taxon>Gammaproteobacteria</taxon>
        <taxon>Vibrionales</taxon>
        <taxon>Vibrionaceae</taxon>
        <taxon>Vibrio</taxon>
    </lineage>
</organism>
<reference evidence="2 3" key="1">
    <citation type="submission" date="2020-07" db="EMBL/GenBank/DDBJ databases">
        <title>Vibrio marinisediminis sp. nov., isolated from marine sediment.</title>
        <authorList>
            <person name="Ji X."/>
        </authorList>
    </citation>
    <scope>NUCLEOTIDE SEQUENCE [LARGE SCALE GENOMIC DNA]</scope>
    <source>
        <strain evidence="2 3">404</strain>
    </source>
</reference>
<evidence type="ECO:0000259" key="1">
    <source>
        <dbReference type="PROSITE" id="PS50035"/>
    </source>
</evidence>
<dbReference type="EMBL" id="JACFYF010000001">
    <property type="protein sequence ID" value="MBA5761074.1"/>
    <property type="molecule type" value="Genomic_DNA"/>
</dbReference>
<dbReference type="Gene3D" id="3.30.870.10">
    <property type="entry name" value="Endonuclease Chain A"/>
    <property type="match status" value="1"/>
</dbReference>
<keyword evidence="3" id="KW-1185">Reference proteome</keyword>
<dbReference type="SUPFAM" id="SSF56024">
    <property type="entry name" value="Phospholipase D/nuclease"/>
    <property type="match status" value="1"/>
</dbReference>
<dbReference type="RefSeq" id="WP_182105950.1">
    <property type="nucleotide sequence ID" value="NZ_JACFYF010000001.1"/>
</dbReference>
<accession>A0A7W2FN56</accession>
<feature type="domain" description="PLD phosphodiesterase" evidence="1">
    <location>
        <begin position="375"/>
        <end position="401"/>
    </location>
</feature>
<dbReference type="PROSITE" id="PS50035">
    <property type="entry name" value="PLD"/>
    <property type="match status" value="1"/>
</dbReference>
<dbReference type="InterPro" id="IPR001736">
    <property type="entry name" value="PLipase_D/transphosphatidylase"/>
</dbReference>
<proteinExistence type="predicted"/>
<sequence length="459" mass="52244">MNKASHLIFDGLHRNQAQNPYTFFGEGCSPTILDKLVKFFNKYSDEFEEITVSCYLFNNLILANELRKLASSGVTVNVVSIPLEGYDLTAASSNDFYSFFTNASCIPMQTSRSKADFAQRIYQHCQVGNGMNFHIFDHVYLRSASVKEFSRGRVPFSLHIKSMLIQMRDGASYSVLTSSNLALRDLVKEELCLIVKNSADDYAYSQFFYQQLMARSKHISGVNLNVETNYSHYREQFEPVDQQVISAASSPESASRKVHFTAPFLPNSNRDIEAIIKQKIASAKRRVILCAQHINTFDDELKHAMRASNGNLNIQILSQTYVDETLEEESNGGRYPKYFVRVSGKRVPTRVPSNKKSFLEFIARIKGQLLCQYFVNQDVHLKFIVVDDDVIISTGNFTQTQFVFEPINIPKFENFVGSYQGTFSEVNSYYIEQNAAELAKELEQHFTRLVGLKGTLQVM</sequence>